<reference evidence="2" key="1">
    <citation type="journal article" date="2013" name="Nature">
        <title>Pan genome of the phytoplankton Emiliania underpins its global distribution.</title>
        <authorList>
            <person name="Read B.A."/>
            <person name="Kegel J."/>
            <person name="Klute M.J."/>
            <person name="Kuo A."/>
            <person name="Lefebvre S.C."/>
            <person name="Maumus F."/>
            <person name="Mayer C."/>
            <person name="Miller J."/>
            <person name="Monier A."/>
            <person name="Salamov A."/>
            <person name="Young J."/>
            <person name="Aguilar M."/>
            <person name="Claverie J.M."/>
            <person name="Frickenhaus S."/>
            <person name="Gonzalez K."/>
            <person name="Herman E.K."/>
            <person name="Lin Y.C."/>
            <person name="Napier J."/>
            <person name="Ogata H."/>
            <person name="Sarno A.F."/>
            <person name="Shmutz J."/>
            <person name="Schroeder D."/>
            <person name="de Vargas C."/>
            <person name="Verret F."/>
            <person name="von Dassow P."/>
            <person name="Valentin K."/>
            <person name="Van de Peer Y."/>
            <person name="Wheeler G."/>
            <person name="Dacks J.B."/>
            <person name="Delwiche C.F."/>
            <person name="Dyhrman S.T."/>
            <person name="Glockner G."/>
            <person name="John U."/>
            <person name="Richards T."/>
            <person name="Worden A.Z."/>
            <person name="Zhang X."/>
            <person name="Grigoriev I.V."/>
            <person name="Allen A.E."/>
            <person name="Bidle K."/>
            <person name="Borodovsky M."/>
            <person name="Bowler C."/>
            <person name="Brownlee C."/>
            <person name="Cock J.M."/>
            <person name="Elias M."/>
            <person name="Gladyshev V.N."/>
            <person name="Groth M."/>
            <person name="Guda C."/>
            <person name="Hadaegh A."/>
            <person name="Iglesias-Rodriguez M.D."/>
            <person name="Jenkins J."/>
            <person name="Jones B.M."/>
            <person name="Lawson T."/>
            <person name="Leese F."/>
            <person name="Lindquist E."/>
            <person name="Lobanov A."/>
            <person name="Lomsadze A."/>
            <person name="Malik S.B."/>
            <person name="Marsh M.E."/>
            <person name="Mackinder L."/>
            <person name="Mock T."/>
            <person name="Mueller-Roeber B."/>
            <person name="Pagarete A."/>
            <person name="Parker M."/>
            <person name="Probert I."/>
            <person name="Quesneville H."/>
            <person name="Raines C."/>
            <person name="Rensing S.A."/>
            <person name="Riano-Pachon D.M."/>
            <person name="Richier S."/>
            <person name="Rokitta S."/>
            <person name="Shiraiwa Y."/>
            <person name="Soanes D.M."/>
            <person name="van der Giezen M."/>
            <person name="Wahlund T.M."/>
            <person name="Williams B."/>
            <person name="Wilson W."/>
            <person name="Wolfe G."/>
            <person name="Wurch L.L."/>
        </authorList>
    </citation>
    <scope>NUCLEOTIDE SEQUENCE</scope>
</reference>
<dbReference type="PaxDb" id="2903-EOD21718"/>
<proteinExistence type="predicted"/>
<evidence type="ECO:0000313" key="2">
    <source>
        <dbReference type="Proteomes" id="UP000013827"/>
    </source>
</evidence>
<name>A0A0D3JDY3_EMIH1</name>
<organism evidence="1 2">
    <name type="scientific">Emiliania huxleyi (strain CCMP1516)</name>
    <dbReference type="NCBI Taxonomy" id="280463"/>
    <lineage>
        <taxon>Eukaryota</taxon>
        <taxon>Haptista</taxon>
        <taxon>Haptophyta</taxon>
        <taxon>Prymnesiophyceae</taxon>
        <taxon>Isochrysidales</taxon>
        <taxon>Noelaerhabdaceae</taxon>
        <taxon>Emiliania</taxon>
    </lineage>
</organism>
<keyword evidence="2" id="KW-1185">Reference proteome</keyword>
<dbReference type="AlphaFoldDB" id="A0A0D3JDY3"/>
<dbReference type="RefSeq" id="XP_005774147.1">
    <property type="nucleotide sequence ID" value="XM_005774090.1"/>
</dbReference>
<accession>A0A0D3JDY3</accession>
<dbReference type="HOGENOM" id="CLU_031836_0_0_1"/>
<reference evidence="1" key="2">
    <citation type="submission" date="2024-10" db="UniProtKB">
        <authorList>
            <consortium name="EnsemblProtists"/>
        </authorList>
    </citation>
    <scope>IDENTIFICATION</scope>
</reference>
<evidence type="ECO:0000313" key="1">
    <source>
        <dbReference type="EnsemblProtists" id="EOD21718"/>
    </source>
</evidence>
<dbReference type="KEGG" id="ehx:EMIHUDRAFT_435682"/>
<dbReference type="GeneID" id="17267225"/>
<dbReference type="EnsemblProtists" id="EOD21718">
    <property type="protein sequence ID" value="EOD21718"/>
    <property type="gene ID" value="EMIHUDRAFT_435682"/>
</dbReference>
<dbReference type="Proteomes" id="UP000013827">
    <property type="component" value="Unassembled WGS sequence"/>
</dbReference>
<protein>
    <submittedName>
        <fullName evidence="1">Uncharacterized protein</fullName>
    </submittedName>
</protein>
<sequence>MFPFLEGVGPDPLHVRCNDMCANVTAEEQDSEQAAICLDRHDHEAPNLGGIFFAQRPVDESKQLDSKYKPYMPTPSICRPNQKRTGPRCVAGGQLAPDSKRAKTLRNTLLNPLVEPVADALLFKPPFNQRVLKSITRIVHNVHPGPVPFLGAELELIEDPEKFNAYVEQSYNGNMGLVLGQEDVMPQERMANIFQNTWAAQFLTYDDDKRTYTFACDETVISTERDGGKQPILDSLLNPEYDFRTFRKEALLAGGVRQGKWHFKMHDGKLTLSSATDNINGAARYEMTHCLHNAIQYYHIALHLASGTQSFAAKDIATDRPNGDAAWRLLNPGRNQSSKLYEVAEVLLTQAPVIYTRAMTSDDLRNMKTRTILPMLESPCNEYAKRYMPHGVPRADERHFAAALVDAQKIVCNETYRMHLPQADLDSYTRNLHTLQYPDNDRIASYHPAQTARLVGIEHTFTFSLNLMWGLDLKECTDKYWCWAKTLSNFAVAGLVTVIGNTTRSECMRDGTDENDDADTTSVTAELRKVAELPNVQRSGDPRTYEYKTQLIDMASALEHRWAEVQAQNEKRMMDKTLLSNFDFVLGKNGDRGFCQTSTTWV</sequence>